<organism evidence="2 3">
    <name type="scientific">Parvicella tangerina</name>
    <dbReference type="NCBI Taxonomy" id="2829795"/>
    <lineage>
        <taxon>Bacteria</taxon>
        <taxon>Pseudomonadati</taxon>
        <taxon>Bacteroidota</taxon>
        <taxon>Flavobacteriia</taxon>
        <taxon>Flavobacteriales</taxon>
        <taxon>Parvicellaceae</taxon>
        <taxon>Parvicella</taxon>
    </lineage>
</organism>
<accession>A0A916JPT5</accession>
<feature type="signal peptide" evidence="1">
    <location>
        <begin position="1"/>
        <end position="25"/>
    </location>
</feature>
<keyword evidence="3" id="KW-1185">Reference proteome</keyword>
<protein>
    <submittedName>
        <fullName evidence="2">Uncharacterized protein</fullName>
    </submittedName>
</protein>
<proteinExistence type="predicted"/>
<evidence type="ECO:0000313" key="3">
    <source>
        <dbReference type="Proteomes" id="UP000683507"/>
    </source>
</evidence>
<keyword evidence="1" id="KW-0732">Signal</keyword>
<dbReference type="KEGG" id="ptan:CRYO30217_02549"/>
<dbReference type="EMBL" id="OU015584">
    <property type="protein sequence ID" value="CAG5084722.1"/>
    <property type="molecule type" value="Genomic_DNA"/>
</dbReference>
<evidence type="ECO:0000256" key="1">
    <source>
        <dbReference type="SAM" id="SignalP"/>
    </source>
</evidence>
<reference evidence="2" key="1">
    <citation type="submission" date="2021-04" db="EMBL/GenBank/DDBJ databases">
        <authorList>
            <person name="Rodrigo-Torres L."/>
            <person name="Arahal R. D."/>
            <person name="Lucena T."/>
        </authorList>
    </citation>
    <scope>NUCLEOTIDE SEQUENCE</scope>
    <source>
        <strain evidence="2">AS29M-1</strain>
    </source>
</reference>
<dbReference type="RefSeq" id="WP_258542769.1">
    <property type="nucleotide sequence ID" value="NZ_OU015584.1"/>
</dbReference>
<gene>
    <name evidence="2" type="ORF">CRYO30217_02549</name>
</gene>
<sequence>MIVNRFGALLVFCLAALLTSCVSIVDDEKEVHSGYHEVVAEMTDEDQLALYLSLKERIMVKQNAFQMEYVSASAGHQADLVALAEQYIFATLCDSIWSHWYDTPWEFYGTTEQPGKGSIACGYFVTTTLDHVGYHIDRVALAQQAASVIITTLCGKGKTKIIGNNDVEALLAYVKTQEDGVFICGLDNHVGFIQKTGGKIYFVHSSGLSHQQKVMKEELHKSNAIQYSKAYYVGNLLSNQENLIKWIKKEKIELQK</sequence>
<evidence type="ECO:0000313" key="2">
    <source>
        <dbReference type="EMBL" id="CAG5084722.1"/>
    </source>
</evidence>
<name>A0A916JPT5_9FLAO</name>
<feature type="chain" id="PRO_5037780274" evidence="1">
    <location>
        <begin position="26"/>
        <end position="256"/>
    </location>
</feature>
<dbReference type="AlphaFoldDB" id="A0A916JPT5"/>
<dbReference type="Proteomes" id="UP000683507">
    <property type="component" value="Chromosome"/>
</dbReference>